<protein>
    <submittedName>
        <fullName evidence="3">Gfo/Idh/MocA family oxidoreductase</fullName>
    </submittedName>
</protein>
<dbReference type="Pfam" id="PF22725">
    <property type="entry name" value="GFO_IDH_MocA_C3"/>
    <property type="match status" value="1"/>
</dbReference>
<dbReference type="InterPro" id="IPR055170">
    <property type="entry name" value="GFO_IDH_MocA-like_dom"/>
</dbReference>
<evidence type="ECO:0000259" key="1">
    <source>
        <dbReference type="Pfam" id="PF01408"/>
    </source>
</evidence>
<dbReference type="InterPro" id="IPR036291">
    <property type="entry name" value="NAD(P)-bd_dom_sf"/>
</dbReference>
<dbReference type="PANTHER" id="PTHR43377">
    <property type="entry name" value="BILIVERDIN REDUCTASE A"/>
    <property type="match status" value="1"/>
</dbReference>
<evidence type="ECO:0000313" key="4">
    <source>
        <dbReference type="Proteomes" id="UP000525652"/>
    </source>
</evidence>
<reference evidence="3 4" key="1">
    <citation type="submission" date="2020-07" db="EMBL/GenBank/DDBJ databases">
        <authorList>
            <person name="Feng X."/>
        </authorList>
    </citation>
    <scope>NUCLEOTIDE SEQUENCE [LARGE SCALE GENOMIC DNA]</scope>
    <source>
        <strain evidence="3 4">JCM14086</strain>
    </source>
</reference>
<feature type="domain" description="Gfo/Idh/MocA-like oxidoreductase N-terminal" evidence="1">
    <location>
        <begin position="4"/>
        <end position="117"/>
    </location>
</feature>
<dbReference type="Gene3D" id="3.40.50.720">
    <property type="entry name" value="NAD(P)-binding Rossmann-like Domain"/>
    <property type="match status" value="1"/>
</dbReference>
<proteinExistence type="predicted"/>
<comment type="caution">
    <text evidence="3">The sequence shown here is derived from an EMBL/GenBank/DDBJ whole genome shotgun (WGS) entry which is preliminary data.</text>
</comment>
<dbReference type="GO" id="GO:0000166">
    <property type="term" value="F:nucleotide binding"/>
    <property type="evidence" value="ECO:0007669"/>
    <property type="project" value="InterPro"/>
</dbReference>
<dbReference type="SUPFAM" id="SSF51735">
    <property type="entry name" value="NAD(P)-binding Rossmann-fold domains"/>
    <property type="match status" value="1"/>
</dbReference>
<gene>
    <name evidence="3" type="ORF">H5P30_08055</name>
</gene>
<dbReference type="SUPFAM" id="SSF55347">
    <property type="entry name" value="Glyceraldehyde-3-phosphate dehydrogenase-like, C-terminal domain"/>
    <property type="match status" value="1"/>
</dbReference>
<dbReference type="InterPro" id="IPR051450">
    <property type="entry name" value="Gfo/Idh/MocA_Oxidoreductases"/>
</dbReference>
<dbReference type="Proteomes" id="UP000525652">
    <property type="component" value="Unassembled WGS sequence"/>
</dbReference>
<dbReference type="RefSeq" id="WP_185692437.1">
    <property type="nucleotide sequence ID" value="NZ_JACHVA010000075.1"/>
</dbReference>
<dbReference type="EMBL" id="JACHVA010000075">
    <property type="protein sequence ID" value="MBC2601729.1"/>
    <property type="molecule type" value="Genomic_DNA"/>
</dbReference>
<feature type="domain" description="GFO/IDH/MocA-like oxidoreductase" evidence="2">
    <location>
        <begin position="128"/>
        <end position="252"/>
    </location>
</feature>
<dbReference type="AlphaFoldDB" id="A0A7X1E470"/>
<evidence type="ECO:0000259" key="2">
    <source>
        <dbReference type="Pfam" id="PF22725"/>
    </source>
</evidence>
<accession>A0A7X1E470</accession>
<sequence length="317" mass="34571">MLRIGLYGINGHQIHNNLVEHPLAELIAIAEFPREKLPNTLKEEHQIQEYDSLEAMLANRSIDLVCLCSPRRSDQAQHAIEALEAGKHVYAEKPCALTEDELDAILAAAHRTGKIFHEMAGTAFGQPYLAMRDVVLSGRIGEVVQVISEKSYPYYPERAQDEELDGGLICQNGIHALRFIEHVAGTPIQSIQAIETGLGNPITGGGLQMASSIIARLTNGGVATVSCNYLNQPGSGVWGEEGLKILGTQGYVESRSGGEITRLVIGDQDHGPLDTEKLSEDWLSMVLRDCLGQGQMPITLESELSPTRWVIRAKSTV</sequence>
<dbReference type="Gene3D" id="3.30.360.10">
    <property type="entry name" value="Dihydrodipicolinate Reductase, domain 2"/>
    <property type="match status" value="1"/>
</dbReference>
<organism evidence="3 4">
    <name type="scientific">Puniceicoccus vermicola</name>
    <dbReference type="NCBI Taxonomy" id="388746"/>
    <lineage>
        <taxon>Bacteria</taxon>
        <taxon>Pseudomonadati</taxon>
        <taxon>Verrucomicrobiota</taxon>
        <taxon>Opitutia</taxon>
        <taxon>Puniceicoccales</taxon>
        <taxon>Puniceicoccaceae</taxon>
        <taxon>Puniceicoccus</taxon>
    </lineage>
</organism>
<dbReference type="PANTHER" id="PTHR43377:SF1">
    <property type="entry name" value="BILIVERDIN REDUCTASE A"/>
    <property type="match status" value="1"/>
</dbReference>
<dbReference type="InterPro" id="IPR000683">
    <property type="entry name" value="Gfo/Idh/MocA-like_OxRdtase_N"/>
</dbReference>
<dbReference type="Pfam" id="PF01408">
    <property type="entry name" value="GFO_IDH_MocA"/>
    <property type="match status" value="1"/>
</dbReference>
<evidence type="ECO:0000313" key="3">
    <source>
        <dbReference type="EMBL" id="MBC2601729.1"/>
    </source>
</evidence>
<keyword evidence="4" id="KW-1185">Reference proteome</keyword>
<name>A0A7X1E470_9BACT</name>